<evidence type="ECO:0000313" key="2">
    <source>
        <dbReference type="EMBL" id="TNM32211.1"/>
    </source>
</evidence>
<name>A0A5C4V8V8_9ACTN</name>
<feature type="region of interest" description="Disordered" evidence="1">
    <location>
        <begin position="371"/>
        <end position="390"/>
    </location>
</feature>
<reference evidence="2 3" key="1">
    <citation type="submission" date="2019-06" db="EMBL/GenBank/DDBJ databases">
        <title>Draft genome of Streptomyces sedi sp. JCM16909.</title>
        <authorList>
            <person name="Klykleung N."/>
            <person name="Tanasupawat S."/>
            <person name="Kudo T."/>
            <person name="Yuki M."/>
            <person name="Ohkuma M."/>
        </authorList>
    </citation>
    <scope>NUCLEOTIDE SEQUENCE [LARGE SCALE GENOMIC DNA]</scope>
    <source>
        <strain evidence="2 3">JCM 16909</strain>
    </source>
</reference>
<dbReference type="EMBL" id="VDGT01000004">
    <property type="protein sequence ID" value="TNM32211.1"/>
    <property type="molecule type" value="Genomic_DNA"/>
</dbReference>
<protein>
    <submittedName>
        <fullName evidence="2">Uncharacterized protein</fullName>
    </submittedName>
</protein>
<dbReference type="OrthoDB" id="4030080at2"/>
<organism evidence="2 3">
    <name type="scientific">Streptomyces sedi</name>
    <dbReference type="NCBI Taxonomy" id="555059"/>
    <lineage>
        <taxon>Bacteria</taxon>
        <taxon>Bacillati</taxon>
        <taxon>Actinomycetota</taxon>
        <taxon>Actinomycetes</taxon>
        <taxon>Kitasatosporales</taxon>
        <taxon>Streptomycetaceae</taxon>
        <taxon>Streptomyces</taxon>
    </lineage>
</organism>
<accession>A0A5C4V8V8</accession>
<comment type="caution">
    <text evidence="2">The sequence shown here is derived from an EMBL/GenBank/DDBJ whole genome shotgun (WGS) entry which is preliminary data.</text>
</comment>
<dbReference type="RefSeq" id="WP_139642013.1">
    <property type="nucleotide sequence ID" value="NZ_BAAAZS010000018.1"/>
</dbReference>
<feature type="region of interest" description="Disordered" evidence="1">
    <location>
        <begin position="229"/>
        <end position="250"/>
    </location>
</feature>
<evidence type="ECO:0000313" key="3">
    <source>
        <dbReference type="Proteomes" id="UP000311713"/>
    </source>
</evidence>
<sequence>MSEQSEEAAGRRWSKRRLAAVAAVTAGATAAVVIASTSHAEPDRSHAPVAEDEVPRTEKDVVEALEELLPEGVETSDAEGQGVDEYWEVTASLLAEDESAGAPVDLAAGQRGVEDWRDEAGCTGMVDEFDYVFCEETELPDGGVLSYWTWEPRGEETDEPEPGKWEAVWNGPGGEADGYQTLRTVRVAERYPEGNDAPGPDEMPVSVDELAEVAQAPVWQQVLDLVEEEWGPPDAPNEPPEDDPYPGEELRDTFLSLAPDEVEVTDLDSEWPGVADLVADDGEGPGMVRVEAGGPMPGSSAAEAAGGGTSAGSASATGADDARCTASELEDGSTLSLCEKEATEDTPLAYSGATLSYPDEGGSIALTAYNRAGENERPSRDGTPLSSEELGDIAVADEWRELIG</sequence>
<dbReference type="AlphaFoldDB" id="A0A5C4V8V8"/>
<feature type="compositionally biased region" description="Low complexity" evidence="1">
    <location>
        <begin position="291"/>
        <end position="304"/>
    </location>
</feature>
<dbReference type="Proteomes" id="UP000311713">
    <property type="component" value="Unassembled WGS sequence"/>
</dbReference>
<gene>
    <name evidence="2" type="ORF">FH715_07375</name>
</gene>
<keyword evidence="3" id="KW-1185">Reference proteome</keyword>
<feature type="region of interest" description="Disordered" evidence="1">
    <location>
        <begin position="280"/>
        <end position="338"/>
    </location>
</feature>
<feature type="region of interest" description="Disordered" evidence="1">
    <location>
        <begin position="37"/>
        <end position="56"/>
    </location>
</feature>
<proteinExistence type="predicted"/>
<evidence type="ECO:0000256" key="1">
    <source>
        <dbReference type="SAM" id="MobiDB-lite"/>
    </source>
</evidence>